<proteinExistence type="predicted"/>
<feature type="region of interest" description="Disordered" evidence="1">
    <location>
        <begin position="190"/>
        <end position="243"/>
    </location>
</feature>
<accession>A0A813FA47</accession>
<dbReference type="AlphaFoldDB" id="A0A813FA47"/>
<comment type="caution">
    <text evidence="2">The sequence shown here is derived from an EMBL/GenBank/DDBJ whole genome shotgun (WGS) entry which is preliminary data.</text>
</comment>
<sequence length="243" mass="25489">MAMATVDEADVEACGFCALQILDADGHPKTTKGCQVESPWHFSVAADPGTVLFEASFVATNPLFHLQLQGGDAGDFLSGGWWAGGAQPRDRSGLLCVLEPVECQGLVAELEASEASEASRSFTLQSSLPFCSKQGASESGSKAPALRGAVRVEVEAQRLGPLRVASVQLEMPTAAWLEWKEYRRKLRENRKAWPAAKAKDSSDQDQGGGGDGDAAGSAMGLEMGGAATMSYDDSGPPPPCSIL</sequence>
<organism evidence="2 3">
    <name type="scientific">Polarella glacialis</name>
    <name type="common">Dinoflagellate</name>
    <dbReference type="NCBI Taxonomy" id="89957"/>
    <lineage>
        <taxon>Eukaryota</taxon>
        <taxon>Sar</taxon>
        <taxon>Alveolata</taxon>
        <taxon>Dinophyceae</taxon>
        <taxon>Suessiales</taxon>
        <taxon>Suessiaceae</taxon>
        <taxon>Polarella</taxon>
    </lineage>
</organism>
<dbReference type="EMBL" id="CAJNNV010025021">
    <property type="protein sequence ID" value="CAE8611409.1"/>
    <property type="molecule type" value="Genomic_DNA"/>
</dbReference>
<evidence type="ECO:0000313" key="3">
    <source>
        <dbReference type="Proteomes" id="UP000654075"/>
    </source>
</evidence>
<reference evidence="2" key="1">
    <citation type="submission" date="2021-02" db="EMBL/GenBank/DDBJ databases">
        <authorList>
            <person name="Dougan E. K."/>
            <person name="Rhodes N."/>
            <person name="Thang M."/>
            <person name="Chan C."/>
        </authorList>
    </citation>
    <scope>NUCLEOTIDE SEQUENCE</scope>
</reference>
<evidence type="ECO:0000313" key="2">
    <source>
        <dbReference type="EMBL" id="CAE8611409.1"/>
    </source>
</evidence>
<evidence type="ECO:0000256" key="1">
    <source>
        <dbReference type="SAM" id="MobiDB-lite"/>
    </source>
</evidence>
<keyword evidence="3" id="KW-1185">Reference proteome</keyword>
<protein>
    <submittedName>
        <fullName evidence="2">Uncharacterized protein</fullName>
    </submittedName>
</protein>
<gene>
    <name evidence="2" type="ORF">PGLA1383_LOCUS29212</name>
</gene>
<name>A0A813FA47_POLGL</name>
<dbReference type="Proteomes" id="UP000654075">
    <property type="component" value="Unassembled WGS sequence"/>
</dbReference>